<gene>
    <name evidence="9" type="ORF">H8S84_02895</name>
</gene>
<proteinExistence type="inferred from homology"/>
<dbReference type="PANTHER" id="PTHR33932:SF4">
    <property type="entry name" value="NA(+)_H(+) ANTIPORTER SUBUNIT B"/>
    <property type="match status" value="1"/>
</dbReference>
<dbReference type="InterPro" id="IPR007182">
    <property type="entry name" value="MnhB"/>
</dbReference>
<evidence type="ECO:0000256" key="6">
    <source>
        <dbReference type="ARBA" id="ARBA00023136"/>
    </source>
</evidence>
<sequence length="180" mass="20245">MRTLIFATAIRILTPLFLVFSLYILLRGHNHPGGGFIGGLMGSIAFVFHTLAHGTKQTAKSYFSLTFYKYDRKPHHNNLSHALRLLRKNIVRNKKEKPIFIWNYYLLRLRPTYLMAIGLAVAVGSGLVGLVMGKPFMAAYWLKVKIPLVGSVGTPLLFDTGVYLLVLGMVLKMVFTMSKD</sequence>
<evidence type="ECO:0000256" key="2">
    <source>
        <dbReference type="ARBA" id="ARBA00009425"/>
    </source>
</evidence>
<dbReference type="Proteomes" id="UP000603640">
    <property type="component" value="Unassembled WGS sequence"/>
</dbReference>
<keyword evidence="3" id="KW-1003">Cell membrane</keyword>
<name>A0A923SHK1_9BACT</name>
<keyword evidence="5 7" id="KW-1133">Transmembrane helix</keyword>
<reference evidence="9" key="1">
    <citation type="submission" date="2020-08" db="EMBL/GenBank/DDBJ databases">
        <title>Pontibacter sp. SD6 16S ribosomal RNA gene Genome sequencing and assembly.</title>
        <authorList>
            <person name="Kang M."/>
        </authorList>
    </citation>
    <scope>NUCLEOTIDE SEQUENCE</scope>
    <source>
        <strain evidence="9">SD6</strain>
    </source>
</reference>
<dbReference type="Pfam" id="PF04039">
    <property type="entry name" value="MnhB"/>
    <property type="match status" value="2"/>
</dbReference>
<protein>
    <submittedName>
        <fullName evidence="9">Cation:proton antiporter</fullName>
    </submittedName>
</protein>
<dbReference type="RefSeq" id="WP_187065764.1">
    <property type="nucleotide sequence ID" value="NZ_JACRVF010000001.1"/>
</dbReference>
<keyword evidence="10" id="KW-1185">Reference proteome</keyword>
<evidence type="ECO:0000256" key="5">
    <source>
        <dbReference type="ARBA" id="ARBA00022989"/>
    </source>
</evidence>
<comment type="caution">
    <text evidence="9">The sequence shown here is derived from an EMBL/GenBank/DDBJ whole genome shotgun (WGS) entry which is preliminary data.</text>
</comment>
<evidence type="ECO:0000313" key="9">
    <source>
        <dbReference type="EMBL" id="MBC5991778.1"/>
    </source>
</evidence>
<comment type="subcellular location">
    <subcellularLocation>
        <location evidence="1">Cell membrane</location>
        <topology evidence="1">Multi-pass membrane protein</topology>
    </subcellularLocation>
</comment>
<dbReference type="InterPro" id="IPR050622">
    <property type="entry name" value="CPA3_antiporter_subunitB"/>
</dbReference>
<feature type="domain" description="Na+/H+ antiporter MnhB subunit-related protein" evidence="8">
    <location>
        <begin position="5"/>
        <end position="64"/>
    </location>
</feature>
<evidence type="ECO:0000256" key="3">
    <source>
        <dbReference type="ARBA" id="ARBA00022475"/>
    </source>
</evidence>
<accession>A0A923SHK1</accession>
<dbReference type="PANTHER" id="PTHR33932">
    <property type="entry name" value="NA(+)/H(+) ANTIPORTER SUBUNIT B"/>
    <property type="match status" value="1"/>
</dbReference>
<dbReference type="AlphaFoldDB" id="A0A923SHK1"/>
<organism evidence="9 10">
    <name type="scientific">Pontibacter cellulosilyticus</name>
    <dbReference type="NCBI Taxonomy" id="1720253"/>
    <lineage>
        <taxon>Bacteria</taxon>
        <taxon>Pseudomonadati</taxon>
        <taxon>Bacteroidota</taxon>
        <taxon>Cytophagia</taxon>
        <taxon>Cytophagales</taxon>
        <taxon>Hymenobacteraceae</taxon>
        <taxon>Pontibacter</taxon>
    </lineage>
</organism>
<keyword evidence="4 7" id="KW-0812">Transmembrane</keyword>
<evidence type="ECO:0000256" key="1">
    <source>
        <dbReference type="ARBA" id="ARBA00004651"/>
    </source>
</evidence>
<evidence type="ECO:0000259" key="8">
    <source>
        <dbReference type="Pfam" id="PF04039"/>
    </source>
</evidence>
<feature type="transmembrane region" description="Helical" evidence="7">
    <location>
        <begin position="32"/>
        <end position="52"/>
    </location>
</feature>
<comment type="similarity">
    <text evidence="2">Belongs to the CPA3 antiporters (TC 2.A.63) subunit B family.</text>
</comment>
<feature type="transmembrane region" description="Helical" evidence="7">
    <location>
        <begin position="113"/>
        <end position="132"/>
    </location>
</feature>
<feature type="domain" description="Na+/H+ antiporter MnhB subunit-related protein" evidence="8">
    <location>
        <begin position="106"/>
        <end position="171"/>
    </location>
</feature>
<feature type="transmembrane region" description="Helical" evidence="7">
    <location>
        <begin position="5"/>
        <end position="26"/>
    </location>
</feature>
<dbReference type="GO" id="GO:0005886">
    <property type="term" value="C:plasma membrane"/>
    <property type="evidence" value="ECO:0007669"/>
    <property type="project" value="UniProtKB-SubCell"/>
</dbReference>
<keyword evidence="6 7" id="KW-0472">Membrane</keyword>
<dbReference type="EMBL" id="JACRVF010000001">
    <property type="protein sequence ID" value="MBC5991778.1"/>
    <property type="molecule type" value="Genomic_DNA"/>
</dbReference>
<evidence type="ECO:0000256" key="4">
    <source>
        <dbReference type="ARBA" id="ARBA00022692"/>
    </source>
</evidence>
<evidence type="ECO:0000256" key="7">
    <source>
        <dbReference type="SAM" id="Phobius"/>
    </source>
</evidence>
<feature type="transmembrane region" description="Helical" evidence="7">
    <location>
        <begin position="152"/>
        <end position="175"/>
    </location>
</feature>
<evidence type="ECO:0000313" key="10">
    <source>
        <dbReference type="Proteomes" id="UP000603640"/>
    </source>
</evidence>